<reference evidence="1" key="1">
    <citation type="journal article" date="2022" name="Front. Genet.">
        <title>Chromosome-Scale Assembly of the Dendrobium nobile Genome Provides Insights Into the Molecular Mechanism of the Biosynthesis of the Medicinal Active Ingredient of Dendrobium.</title>
        <authorList>
            <person name="Xu Q."/>
            <person name="Niu S.-C."/>
            <person name="Li K.-L."/>
            <person name="Zheng P.-J."/>
            <person name="Zhang X.-J."/>
            <person name="Jia Y."/>
            <person name="Liu Y."/>
            <person name="Niu Y.-X."/>
            <person name="Yu L.-H."/>
            <person name="Chen D.-F."/>
            <person name="Zhang G.-Q."/>
        </authorList>
    </citation>
    <scope>NUCLEOTIDE SEQUENCE</scope>
    <source>
        <tissue evidence="1">Leaf</tissue>
    </source>
</reference>
<keyword evidence="2" id="KW-1185">Reference proteome</keyword>
<accession>A0A8T3BCS6</accession>
<dbReference type="PANTHER" id="PTHR11439:SF483">
    <property type="entry name" value="PEPTIDE SYNTHASE GLIP-LIKE, PUTATIVE (AFU_ORTHOLOGUE AFUA_3G12920)-RELATED"/>
    <property type="match status" value="1"/>
</dbReference>
<dbReference type="CDD" id="cd09272">
    <property type="entry name" value="RNase_HI_RT_Ty1"/>
    <property type="match status" value="1"/>
</dbReference>
<gene>
    <name evidence="1" type="ORF">KFK09_011472</name>
</gene>
<dbReference type="Proteomes" id="UP000829196">
    <property type="component" value="Unassembled WGS sequence"/>
</dbReference>
<evidence type="ECO:0000313" key="2">
    <source>
        <dbReference type="Proteomes" id="UP000829196"/>
    </source>
</evidence>
<comment type="caution">
    <text evidence="1">The sequence shown here is derived from an EMBL/GenBank/DDBJ whole genome shotgun (WGS) entry which is preliminary data.</text>
</comment>
<evidence type="ECO:0000313" key="1">
    <source>
        <dbReference type="EMBL" id="KAI0510862.1"/>
    </source>
</evidence>
<sequence>MLQQIGIWIRERHRISQILLNIYRWQLPITDRTLLRLETGARSIYQVQVQDADWAGDPISRKSTSGYCSFLVKILISWTFKNQHTVSRSSTESKYRALAALNLNIIWIRRLLTKFGIP</sequence>
<protein>
    <submittedName>
        <fullName evidence="1">Uncharacterized protein</fullName>
    </submittedName>
</protein>
<dbReference type="OrthoDB" id="776514at2759"/>
<dbReference type="EMBL" id="JAGYWB010000009">
    <property type="protein sequence ID" value="KAI0510862.1"/>
    <property type="molecule type" value="Genomic_DNA"/>
</dbReference>
<organism evidence="1 2">
    <name type="scientific">Dendrobium nobile</name>
    <name type="common">Orchid</name>
    <dbReference type="NCBI Taxonomy" id="94219"/>
    <lineage>
        <taxon>Eukaryota</taxon>
        <taxon>Viridiplantae</taxon>
        <taxon>Streptophyta</taxon>
        <taxon>Embryophyta</taxon>
        <taxon>Tracheophyta</taxon>
        <taxon>Spermatophyta</taxon>
        <taxon>Magnoliopsida</taxon>
        <taxon>Liliopsida</taxon>
        <taxon>Asparagales</taxon>
        <taxon>Orchidaceae</taxon>
        <taxon>Epidendroideae</taxon>
        <taxon>Malaxideae</taxon>
        <taxon>Dendrobiinae</taxon>
        <taxon>Dendrobium</taxon>
    </lineage>
</organism>
<name>A0A8T3BCS6_DENNO</name>
<proteinExistence type="predicted"/>
<dbReference type="PANTHER" id="PTHR11439">
    <property type="entry name" value="GAG-POL-RELATED RETROTRANSPOSON"/>
    <property type="match status" value="1"/>
</dbReference>
<dbReference type="AlphaFoldDB" id="A0A8T3BCS6"/>